<reference evidence="2" key="1">
    <citation type="journal article" date="2014" name="Genome Announc.">
        <title>Draft Genome Sequence of Mycobacterium triplex DSM 44626.</title>
        <authorList>
            <person name="Sassi M."/>
            <person name="Croce O."/>
            <person name="Robert C."/>
            <person name="Raoult D."/>
            <person name="Drancourt M."/>
        </authorList>
    </citation>
    <scope>NUCLEOTIDE SEQUENCE [LARGE SCALE GENOMIC DNA]</scope>
    <source>
        <strain evidence="2">DSM 44626</strain>
    </source>
</reference>
<gene>
    <name evidence="2" type="ORF">BN973_05652</name>
</gene>
<dbReference type="HOGENOM" id="CLU_2991910_0_0_11"/>
<organism evidence="2">
    <name type="scientific">Mycobacterium triplex</name>
    <dbReference type="NCBI Taxonomy" id="47839"/>
    <lineage>
        <taxon>Bacteria</taxon>
        <taxon>Bacillati</taxon>
        <taxon>Actinomycetota</taxon>
        <taxon>Actinomycetes</taxon>
        <taxon>Mycobacteriales</taxon>
        <taxon>Mycobacteriaceae</taxon>
        <taxon>Mycobacterium</taxon>
        <taxon>Mycobacterium simiae complex</taxon>
    </lineage>
</organism>
<sequence>MNHNAKLRWPIVAIVLALLGLWITWDHPHLIDKVTGVTVLSLGAAGTVWGLVEKWPL</sequence>
<keyword evidence="1" id="KW-0812">Transmembrane</keyword>
<dbReference type="EMBL" id="HG964447">
    <property type="protein sequence ID" value="CDO91245.1"/>
    <property type="molecule type" value="Genomic_DNA"/>
</dbReference>
<reference evidence="2" key="2">
    <citation type="submission" date="2014-04" db="EMBL/GenBank/DDBJ databases">
        <authorList>
            <person name="Urmite Genomes U."/>
        </authorList>
    </citation>
    <scope>NUCLEOTIDE SEQUENCE</scope>
    <source>
        <strain evidence="2">DSM 44626</strain>
    </source>
</reference>
<protein>
    <recommendedName>
        <fullName evidence="3">Transmembrane protein</fullName>
    </recommendedName>
</protein>
<keyword evidence="1" id="KW-1133">Transmembrane helix</keyword>
<proteinExistence type="predicted"/>
<evidence type="ECO:0000313" key="2">
    <source>
        <dbReference type="EMBL" id="CDO91245.1"/>
    </source>
</evidence>
<feature type="transmembrane region" description="Helical" evidence="1">
    <location>
        <begin position="31"/>
        <end position="52"/>
    </location>
</feature>
<dbReference type="Proteomes" id="UP000028880">
    <property type="component" value="Unassembled WGS sequence"/>
</dbReference>
<keyword evidence="1" id="KW-0472">Membrane</keyword>
<accession>A0A024K5D4</accession>
<evidence type="ECO:0008006" key="3">
    <source>
        <dbReference type="Google" id="ProtNLM"/>
    </source>
</evidence>
<feature type="transmembrane region" description="Helical" evidence="1">
    <location>
        <begin position="7"/>
        <end position="25"/>
    </location>
</feature>
<evidence type="ECO:0000256" key="1">
    <source>
        <dbReference type="SAM" id="Phobius"/>
    </source>
</evidence>
<dbReference type="AlphaFoldDB" id="A0A024K5D4"/>
<name>A0A024K5D4_9MYCO</name>